<gene>
    <name evidence="5" type="ORF">HAND00432_LOCUS24708</name>
    <name evidence="4" type="ORF">HAND1043_LOCUS24767</name>
</gene>
<evidence type="ECO:0000256" key="2">
    <source>
        <dbReference type="ARBA" id="ARBA00019580"/>
    </source>
</evidence>
<proteinExistence type="inferred from homology"/>
<name>A0A6U4NWC8_HEMAN</name>
<comment type="similarity">
    <text evidence="1">Belongs to the BLOC1S5 family.</text>
</comment>
<evidence type="ECO:0000313" key="5">
    <source>
        <dbReference type="EMBL" id="CAD8973707.1"/>
    </source>
</evidence>
<reference evidence="4" key="1">
    <citation type="submission" date="2021-01" db="EMBL/GenBank/DDBJ databases">
        <authorList>
            <person name="Corre E."/>
            <person name="Pelletier E."/>
            <person name="Niang G."/>
            <person name="Scheremetjew M."/>
            <person name="Finn R."/>
            <person name="Kale V."/>
            <person name="Holt S."/>
            <person name="Cochrane G."/>
            <person name="Meng A."/>
            <person name="Brown T."/>
            <person name="Cohen L."/>
        </authorList>
    </citation>
    <scope>NUCLEOTIDE SEQUENCE</scope>
    <source>
        <strain evidence="4">CCMP441</strain>
        <strain evidence="5">CCMP644</strain>
    </source>
</reference>
<evidence type="ECO:0000256" key="3">
    <source>
        <dbReference type="SAM" id="Coils"/>
    </source>
</evidence>
<evidence type="ECO:0000313" key="4">
    <source>
        <dbReference type="EMBL" id="CAD8758253.1"/>
    </source>
</evidence>
<dbReference type="EMBL" id="HBFX01041072">
    <property type="protein sequence ID" value="CAD8973707.1"/>
    <property type="molecule type" value="Transcribed_RNA"/>
</dbReference>
<dbReference type="GO" id="GO:0031083">
    <property type="term" value="C:BLOC-1 complex"/>
    <property type="evidence" value="ECO:0007669"/>
    <property type="project" value="InterPro"/>
</dbReference>
<protein>
    <recommendedName>
        <fullName evidence="2">Biogenesis of lysosome-related organelles complex 1 subunit 5</fullName>
    </recommendedName>
</protein>
<dbReference type="GO" id="GO:0030133">
    <property type="term" value="C:transport vesicle"/>
    <property type="evidence" value="ECO:0007669"/>
    <property type="project" value="InterPro"/>
</dbReference>
<accession>A0A6U4NWC8</accession>
<dbReference type="InterPro" id="IPR017243">
    <property type="entry name" value="Bloc1s5"/>
</dbReference>
<feature type="coiled-coil region" evidence="3">
    <location>
        <begin position="180"/>
        <end position="234"/>
    </location>
</feature>
<dbReference type="Pfam" id="PF14942">
    <property type="entry name" value="Muted"/>
    <property type="match status" value="1"/>
</dbReference>
<evidence type="ECO:0000256" key="1">
    <source>
        <dbReference type="ARBA" id="ARBA00010754"/>
    </source>
</evidence>
<sequence length="238" mass="26206">MDAARNVLRGAGTTNPVKDAGAAAATAASMPSFLPADMAEVQKLSAEAQHMAIDALQNAAAATETWTKTLMSQVQDSQLLHRAPPCRAYGPLERDIANLYEATLTHRRVAGQEASGLVKAFDRRLEGYDAGLTRASGCLKTSEENFEAIQKLSGSVDKVNGSVKGACKKIQEMLECEQQCEQQREKARADRLEKAEEERKAFTAAINEKRERIAQEFKDAEEKLYEDHKKAEQTEDYV</sequence>
<keyword evidence="3" id="KW-0175">Coiled coil</keyword>
<dbReference type="EMBL" id="HBFK01040791">
    <property type="protein sequence ID" value="CAD8758253.1"/>
    <property type="molecule type" value="Transcribed_RNA"/>
</dbReference>
<dbReference type="AlphaFoldDB" id="A0A6U4NWC8"/>
<organism evidence="4">
    <name type="scientific">Hemiselmis andersenii</name>
    <name type="common">Cryptophyte alga</name>
    <dbReference type="NCBI Taxonomy" id="464988"/>
    <lineage>
        <taxon>Eukaryota</taxon>
        <taxon>Cryptophyceae</taxon>
        <taxon>Cryptomonadales</taxon>
        <taxon>Hemiselmidaceae</taxon>
        <taxon>Hemiselmis</taxon>
    </lineage>
</organism>